<gene>
    <name evidence="1" type="ORF">LTRI10_LOCUS29298</name>
</gene>
<dbReference type="EMBL" id="OZ034818">
    <property type="protein sequence ID" value="CAL1388366.1"/>
    <property type="molecule type" value="Genomic_DNA"/>
</dbReference>
<name>A0AAV2EQX0_9ROSI</name>
<sequence length="112" mass="11901">MLGPLPHLSPPTTSPTLALRPPPLHPIHCCPCRQLPPLSSHLLGPFFSTSAAVPPPSPSSHLPLFPPAHHPSTLLPSPTPCLLAVLCRNAHHSQLPLALSQSQIPPALHIPW</sequence>
<proteinExistence type="predicted"/>
<reference evidence="1 2" key="1">
    <citation type="submission" date="2024-04" db="EMBL/GenBank/DDBJ databases">
        <authorList>
            <person name="Fracassetti M."/>
        </authorList>
    </citation>
    <scope>NUCLEOTIDE SEQUENCE [LARGE SCALE GENOMIC DNA]</scope>
</reference>
<evidence type="ECO:0000313" key="1">
    <source>
        <dbReference type="EMBL" id="CAL1388366.1"/>
    </source>
</evidence>
<evidence type="ECO:0000313" key="2">
    <source>
        <dbReference type="Proteomes" id="UP001497516"/>
    </source>
</evidence>
<dbReference type="AlphaFoldDB" id="A0AAV2EQX0"/>
<keyword evidence="2" id="KW-1185">Reference proteome</keyword>
<protein>
    <submittedName>
        <fullName evidence="1">Uncharacterized protein</fullName>
    </submittedName>
</protein>
<accession>A0AAV2EQX0</accession>
<dbReference type="Proteomes" id="UP001497516">
    <property type="component" value="Chromosome 5"/>
</dbReference>
<organism evidence="1 2">
    <name type="scientific">Linum trigynum</name>
    <dbReference type="NCBI Taxonomy" id="586398"/>
    <lineage>
        <taxon>Eukaryota</taxon>
        <taxon>Viridiplantae</taxon>
        <taxon>Streptophyta</taxon>
        <taxon>Embryophyta</taxon>
        <taxon>Tracheophyta</taxon>
        <taxon>Spermatophyta</taxon>
        <taxon>Magnoliopsida</taxon>
        <taxon>eudicotyledons</taxon>
        <taxon>Gunneridae</taxon>
        <taxon>Pentapetalae</taxon>
        <taxon>rosids</taxon>
        <taxon>fabids</taxon>
        <taxon>Malpighiales</taxon>
        <taxon>Linaceae</taxon>
        <taxon>Linum</taxon>
    </lineage>
</organism>